<dbReference type="AlphaFoldDB" id="A0A229X4M6"/>
<dbReference type="EMBL" id="NIDN02000004">
    <property type="protein sequence ID" value="RLM01593.1"/>
    <property type="molecule type" value="Genomic_DNA"/>
</dbReference>
<evidence type="ECO:0000256" key="1">
    <source>
        <dbReference type="SAM" id="MobiDB-lite"/>
    </source>
</evidence>
<name>A0A229X4M6_9EURO</name>
<dbReference type="OrthoDB" id="3800228at2759"/>
<accession>A0A229X4M6</accession>
<dbReference type="STRING" id="1245748.A0A229X4M6"/>
<protein>
    <submittedName>
        <fullName evidence="2">Uncharacterized protein</fullName>
    </submittedName>
</protein>
<evidence type="ECO:0000313" key="3">
    <source>
        <dbReference type="Proteomes" id="UP000215289"/>
    </source>
</evidence>
<reference evidence="2 3" key="1">
    <citation type="submission" date="2018-08" db="EMBL/GenBank/DDBJ databases">
        <title>Draft genome sequences of two Aspergillus turcosus clinical strains isolated from bronchoalveolar lavage fluid: one azole-susceptible and the other azole-resistant.</title>
        <authorList>
            <person name="Parent-Michaud M."/>
            <person name="Dufresne P.J."/>
            <person name="Fournier E."/>
            <person name="Martineau C."/>
            <person name="Moreira S."/>
            <person name="Perkins V."/>
            <person name="De Repentigny L."/>
            <person name="Dufresne S.F."/>
        </authorList>
    </citation>
    <scope>NUCLEOTIDE SEQUENCE [LARGE SCALE GENOMIC DNA]</scope>
    <source>
        <strain evidence="2">HMR AF 1038</strain>
    </source>
</reference>
<proteinExistence type="predicted"/>
<organism evidence="2 3">
    <name type="scientific">Aspergillus turcosus</name>
    <dbReference type="NCBI Taxonomy" id="1245748"/>
    <lineage>
        <taxon>Eukaryota</taxon>
        <taxon>Fungi</taxon>
        <taxon>Dikarya</taxon>
        <taxon>Ascomycota</taxon>
        <taxon>Pezizomycotina</taxon>
        <taxon>Eurotiomycetes</taxon>
        <taxon>Eurotiomycetidae</taxon>
        <taxon>Eurotiales</taxon>
        <taxon>Aspergillaceae</taxon>
        <taxon>Aspergillus</taxon>
        <taxon>Aspergillus subgen. Fumigati</taxon>
    </lineage>
</organism>
<comment type="caution">
    <text evidence="2">The sequence shown here is derived from an EMBL/GenBank/DDBJ whole genome shotgun (WGS) entry which is preliminary data.</text>
</comment>
<feature type="region of interest" description="Disordered" evidence="1">
    <location>
        <begin position="1"/>
        <end position="43"/>
    </location>
</feature>
<sequence length="272" mass="31004">MASKPIPFHRRRISQGQSSPGSFGASSYDTGAESSPGRQRRDAPIADILHGILDGNLTLHYARWEHYADAKGGGRYQGPLLEIGYWIGSAIGTTGPDAARYQQRDKDKWVVLHFHFQNHQHPSTFYHRKGEDTLFNLRRITGYHGRSIKRHSRSSDSRVHGEYSHRFTVLKCENEEDWFVGGAETPATVQACPYATQLCQLVQQLHGRGYLAKQAFRLPYPVQKGRELRNQFVPSNYHSEGETMCRNFVMVERELGPGWRESEVVRIGDIHL</sequence>
<gene>
    <name evidence="2" type="ORF">CFD26_109015</name>
</gene>
<evidence type="ECO:0000313" key="2">
    <source>
        <dbReference type="EMBL" id="RLM01593.1"/>
    </source>
</evidence>
<dbReference type="Proteomes" id="UP000215289">
    <property type="component" value="Unassembled WGS sequence"/>
</dbReference>
<keyword evidence="3" id="KW-1185">Reference proteome</keyword>
<feature type="compositionally biased region" description="Polar residues" evidence="1">
    <location>
        <begin position="14"/>
        <end position="37"/>
    </location>
</feature>